<evidence type="ECO:0000256" key="4">
    <source>
        <dbReference type="ARBA" id="ARBA00022692"/>
    </source>
</evidence>
<comment type="function">
    <text evidence="9">This protein specifically catalyzes the removal of signal peptides from prolipoproteins.</text>
</comment>
<keyword evidence="7 9" id="KW-1133">Transmembrane helix</keyword>
<keyword evidence="4 9" id="KW-0812">Transmembrane</keyword>
<sequence>MSGRAPLRAAAAGTTIAVLAVLVLAADQFSKQLAIGGLTERESVPVLGDALQWYLVYNPGAAFSLGEDVTWVFTIAMAIVAVAIVWIAITRVRSWTWAIVLGLLLGGVLGNLTDRLFREPGFAVGHVVDFILTPWMWFWTTPAIYNVADVFIVTMMISVALLTLRGIRFDGTRERDHARAAAAEERAAVADDPARADDPVALAASDVRDDESRAAAAEAVTRDDAAPAVPEIDGGDAERRG</sequence>
<dbReference type="Pfam" id="PF01252">
    <property type="entry name" value="Peptidase_A8"/>
    <property type="match status" value="1"/>
</dbReference>
<dbReference type="Proteomes" id="UP001305498">
    <property type="component" value="Chromosome"/>
</dbReference>
<reference evidence="12 13" key="1">
    <citation type="submission" date="2023-02" db="EMBL/GenBank/DDBJ databases">
        <title>Microbacterium betulae sp. nov., isolated from birch wood.</title>
        <authorList>
            <person name="Pasciak M."/>
            <person name="Pawlik K.J."/>
            <person name="Martynowski D."/>
            <person name="Laczmanski L."/>
            <person name="Ciekot J."/>
            <person name="Szponar B."/>
            <person name="Wojcik-Fatla A."/>
            <person name="Mackiewicz B."/>
            <person name="Farian E."/>
            <person name="Cholewa G."/>
            <person name="Cholewa A."/>
            <person name="Dutkiewicz J."/>
        </authorList>
    </citation>
    <scope>NUCLEOTIDE SEQUENCE [LARGE SCALE GENOMIC DNA]</scope>
    <source>
        <strain evidence="12 13">AB</strain>
    </source>
</reference>
<feature type="transmembrane region" description="Helical" evidence="9">
    <location>
        <begin position="69"/>
        <end position="88"/>
    </location>
</feature>
<dbReference type="EMBL" id="CP118157">
    <property type="protein sequence ID" value="WOF21832.1"/>
    <property type="molecule type" value="Genomic_DNA"/>
</dbReference>
<evidence type="ECO:0000256" key="1">
    <source>
        <dbReference type="ARBA" id="ARBA00006139"/>
    </source>
</evidence>
<evidence type="ECO:0000256" key="6">
    <source>
        <dbReference type="ARBA" id="ARBA00022801"/>
    </source>
</evidence>
<dbReference type="RefSeq" id="WP_317138310.1">
    <property type="nucleotide sequence ID" value="NZ_CP118157.1"/>
</dbReference>
<protein>
    <recommendedName>
        <fullName evidence="9">Lipoprotein signal peptidase</fullName>
        <ecNumber evidence="9">3.4.23.36</ecNumber>
    </recommendedName>
    <alternativeName>
        <fullName evidence="9">Prolipoprotein signal peptidase</fullName>
    </alternativeName>
    <alternativeName>
        <fullName evidence="9">Signal peptidase II</fullName>
        <shortName evidence="9">SPase II</shortName>
    </alternativeName>
</protein>
<dbReference type="InterPro" id="IPR001872">
    <property type="entry name" value="Peptidase_A8"/>
</dbReference>
<evidence type="ECO:0000256" key="11">
    <source>
        <dbReference type="SAM" id="MobiDB-lite"/>
    </source>
</evidence>
<dbReference type="PANTHER" id="PTHR33695">
    <property type="entry name" value="LIPOPROTEIN SIGNAL PEPTIDASE"/>
    <property type="match status" value="1"/>
</dbReference>
<dbReference type="PRINTS" id="PR00781">
    <property type="entry name" value="LIPOSIGPTASE"/>
</dbReference>
<evidence type="ECO:0000313" key="13">
    <source>
        <dbReference type="Proteomes" id="UP001305498"/>
    </source>
</evidence>
<evidence type="ECO:0000256" key="10">
    <source>
        <dbReference type="RuleBase" id="RU004181"/>
    </source>
</evidence>
<keyword evidence="13" id="KW-1185">Reference proteome</keyword>
<keyword evidence="2 9" id="KW-1003">Cell membrane</keyword>
<evidence type="ECO:0000256" key="3">
    <source>
        <dbReference type="ARBA" id="ARBA00022670"/>
    </source>
</evidence>
<evidence type="ECO:0000256" key="7">
    <source>
        <dbReference type="ARBA" id="ARBA00022989"/>
    </source>
</evidence>
<feature type="transmembrane region" description="Helical" evidence="9">
    <location>
        <begin position="95"/>
        <end position="112"/>
    </location>
</feature>
<dbReference type="AlphaFoldDB" id="A0AA97FHW1"/>
<comment type="similarity">
    <text evidence="1 9 10">Belongs to the peptidase A8 family.</text>
</comment>
<comment type="subcellular location">
    <subcellularLocation>
        <location evidence="9">Cell membrane</location>
        <topology evidence="9">Multi-pass membrane protein</topology>
    </subcellularLocation>
</comment>
<feature type="region of interest" description="Disordered" evidence="11">
    <location>
        <begin position="202"/>
        <end position="241"/>
    </location>
</feature>
<keyword evidence="8 9" id="KW-0472">Membrane</keyword>
<dbReference type="GO" id="GO:0006508">
    <property type="term" value="P:proteolysis"/>
    <property type="evidence" value="ECO:0007669"/>
    <property type="project" value="UniProtKB-KW"/>
</dbReference>
<dbReference type="KEGG" id="mbet:N8K70_10595"/>
<evidence type="ECO:0000313" key="12">
    <source>
        <dbReference type="EMBL" id="WOF21832.1"/>
    </source>
</evidence>
<dbReference type="PANTHER" id="PTHR33695:SF1">
    <property type="entry name" value="LIPOPROTEIN SIGNAL PEPTIDASE"/>
    <property type="match status" value="1"/>
</dbReference>
<feature type="transmembrane region" description="Helical" evidence="9">
    <location>
        <begin position="143"/>
        <end position="164"/>
    </location>
</feature>
<name>A0AA97FHW1_9MICO</name>
<feature type="active site" evidence="9">
    <location>
        <position position="129"/>
    </location>
</feature>
<evidence type="ECO:0000256" key="5">
    <source>
        <dbReference type="ARBA" id="ARBA00022750"/>
    </source>
</evidence>
<comment type="caution">
    <text evidence="9">Lacks conserved residue(s) required for the propagation of feature annotation.</text>
</comment>
<keyword evidence="6 9" id="KW-0378">Hydrolase</keyword>
<evidence type="ECO:0000256" key="9">
    <source>
        <dbReference type="HAMAP-Rule" id="MF_00161"/>
    </source>
</evidence>
<keyword evidence="3 9" id="KW-0645">Protease</keyword>
<feature type="active site" evidence="9">
    <location>
        <position position="149"/>
    </location>
</feature>
<organism evidence="12 13">
    <name type="scientific">Microbacterium betulae</name>
    <dbReference type="NCBI Taxonomy" id="2981139"/>
    <lineage>
        <taxon>Bacteria</taxon>
        <taxon>Bacillati</taxon>
        <taxon>Actinomycetota</taxon>
        <taxon>Actinomycetes</taxon>
        <taxon>Micrococcales</taxon>
        <taxon>Microbacteriaceae</taxon>
        <taxon>Microbacterium</taxon>
    </lineage>
</organism>
<dbReference type="EC" id="3.4.23.36" evidence="9"/>
<proteinExistence type="inferred from homology"/>
<gene>
    <name evidence="9" type="primary">lspA</name>
    <name evidence="12" type="ORF">N8K70_10595</name>
</gene>
<evidence type="ECO:0000256" key="2">
    <source>
        <dbReference type="ARBA" id="ARBA00022475"/>
    </source>
</evidence>
<evidence type="ECO:0000256" key="8">
    <source>
        <dbReference type="ARBA" id="ARBA00023136"/>
    </source>
</evidence>
<dbReference type="GO" id="GO:0004190">
    <property type="term" value="F:aspartic-type endopeptidase activity"/>
    <property type="evidence" value="ECO:0007669"/>
    <property type="project" value="UniProtKB-UniRule"/>
</dbReference>
<keyword evidence="5 9" id="KW-0064">Aspartyl protease</keyword>
<comment type="catalytic activity">
    <reaction evidence="9">
        <text>Release of signal peptides from bacterial membrane prolipoproteins. Hydrolyzes -Xaa-Yaa-Zaa-|-(S,diacylglyceryl)Cys-, in which Xaa is hydrophobic (preferably Leu), and Yaa (Ala or Ser) and Zaa (Gly or Ala) have small, neutral side chains.</text>
        <dbReference type="EC" id="3.4.23.36"/>
    </reaction>
</comment>
<comment type="pathway">
    <text evidence="9">Protein modification; lipoprotein biosynthesis (signal peptide cleavage).</text>
</comment>
<dbReference type="HAMAP" id="MF_00161">
    <property type="entry name" value="LspA"/>
    <property type="match status" value="1"/>
</dbReference>
<accession>A0AA97FHW1</accession>
<dbReference type="GO" id="GO:0005886">
    <property type="term" value="C:plasma membrane"/>
    <property type="evidence" value="ECO:0007669"/>
    <property type="project" value="UniProtKB-SubCell"/>
</dbReference>